<dbReference type="Gramene" id="EFJ15942">
    <property type="protein sequence ID" value="EFJ15942"/>
    <property type="gene ID" value="SELMODRAFT_422417"/>
</dbReference>
<dbReference type="Pfam" id="PF13638">
    <property type="entry name" value="PIN_4"/>
    <property type="match status" value="1"/>
</dbReference>
<reference evidence="2 3" key="1">
    <citation type="journal article" date="2011" name="Science">
        <title>The Selaginella genome identifies genetic changes associated with the evolution of vascular plants.</title>
        <authorList>
            <person name="Banks J.A."/>
            <person name="Nishiyama T."/>
            <person name="Hasebe M."/>
            <person name="Bowman J.L."/>
            <person name="Gribskov M."/>
            <person name="dePamphilis C."/>
            <person name="Albert V.A."/>
            <person name="Aono N."/>
            <person name="Aoyama T."/>
            <person name="Ambrose B.A."/>
            <person name="Ashton N.W."/>
            <person name="Axtell M.J."/>
            <person name="Barker E."/>
            <person name="Barker M.S."/>
            <person name="Bennetzen J.L."/>
            <person name="Bonawitz N.D."/>
            <person name="Chapple C."/>
            <person name="Cheng C."/>
            <person name="Correa L.G."/>
            <person name="Dacre M."/>
            <person name="DeBarry J."/>
            <person name="Dreyer I."/>
            <person name="Elias M."/>
            <person name="Engstrom E.M."/>
            <person name="Estelle M."/>
            <person name="Feng L."/>
            <person name="Finet C."/>
            <person name="Floyd S.K."/>
            <person name="Frommer W.B."/>
            <person name="Fujita T."/>
            <person name="Gramzow L."/>
            <person name="Gutensohn M."/>
            <person name="Harholt J."/>
            <person name="Hattori M."/>
            <person name="Heyl A."/>
            <person name="Hirai T."/>
            <person name="Hiwatashi Y."/>
            <person name="Ishikawa M."/>
            <person name="Iwata M."/>
            <person name="Karol K.G."/>
            <person name="Koehler B."/>
            <person name="Kolukisaoglu U."/>
            <person name="Kubo M."/>
            <person name="Kurata T."/>
            <person name="Lalonde S."/>
            <person name="Li K."/>
            <person name="Li Y."/>
            <person name="Litt A."/>
            <person name="Lyons E."/>
            <person name="Manning G."/>
            <person name="Maruyama T."/>
            <person name="Michael T.P."/>
            <person name="Mikami K."/>
            <person name="Miyazaki S."/>
            <person name="Morinaga S."/>
            <person name="Murata T."/>
            <person name="Mueller-Roeber B."/>
            <person name="Nelson D.R."/>
            <person name="Obara M."/>
            <person name="Oguri Y."/>
            <person name="Olmstead R.G."/>
            <person name="Onodera N."/>
            <person name="Petersen B.L."/>
            <person name="Pils B."/>
            <person name="Prigge M."/>
            <person name="Rensing S.A."/>
            <person name="Riano-Pachon D.M."/>
            <person name="Roberts A.W."/>
            <person name="Sato Y."/>
            <person name="Scheller H.V."/>
            <person name="Schulz B."/>
            <person name="Schulz C."/>
            <person name="Shakirov E.V."/>
            <person name="Shibagaki N."/>
            <person name="Shinohara N."/>
            <person name="Shippen D.E."/>
            <person name="Soerensen I."/>
            <person name="Sotooka R."/>
            <person name="Sugimoto N."/>
            <person name="Sugita M."/>
            <person name="Sumikawa N."/>
            <person name="Tanurdzic M."/>
            <person name="Theissen G."/>
            <person name="Ulvskov P."/>
            <person name="Wakazuki S."/>
            <person name="Weng J.K."/>
            <person name="Willats W.W."/>
            <person name="Wipf D."/>
            <person name="Wolf P.G."/>
            <person name="Yang L."/>
            <person name="Zimmer A.D."/>
            <person name="Zhu Q."/>
            <person name="Mitros T."/>
            <person name="Hellsten U."/>
            <person name="Loque D."/>
            <person name="Otillar R."/>
            <person name="Salamov A."/>
            <person name="Schmutz J."/>
            <person name="Shapiro H."/>
            <person name="Lindquist E."/>
            <person name="Lucas S."/>
            <person name="Rokhsar D."/>
            <person name="Grigoriev I.V."/>
        </authorList>
    </citation>
    <scope>NUCLEOTIDE SEQUENCE [LARGE SCALE GENOMIC DNA]</scope>
</reference>
<evidence type="ECO:0000313" key="3">
    <source>
        <dbReference type="Proteomes" id="UP000001514"/>
    </source>
</evidence>
<sequence length="215" mass="22231">MVKKPWWIHVQKSNEMKPMGMTPPVSPSVAENFLPYAVDLLSPTNDDHVLDCALLFERSVVEGRVVLLTSDPALKIKAMAELSLVLGAGAVAEAVGSVAGLVEVVVDLVEAVDSVVDLAGAVDSVVDLAGAAAAGDLEGAAGAIDWIARTSWMRAASTPDSTEPGREVCAARRRAEWTPGASVAWIGTSAGATSELPVIVASAGFDIPDATKQQS</sequence>
<dbReference type="Gene3D" id="3.40.50.1010">
    <property type="entry name" value="5'-nuclease"/>
    <property type="match status" value="1"/>
</dbReference>
<evidence type="ECO:0000313" key="2">
    <source>
        <dbReference type="EMBL" id="EFJ15942.1"/>
    </source>
</evidence>
<dbReference type="InParanoid" id="D8SIB7"/>
<dbReference type="EMBL" id="GL377621">
    <property type="protein sequence ID" value="EFJ15942.1"/>
    <property type="molecule type" value="Genomic_DNA"/>
</dbReference>
<proteinExistence type="predicted"/>
<dbReference type="InterPro" id="IPR002716">
    <property type="entry name" value="PIN_dom"/>
</dbReference>
<accession>D8SIB7</accession>
<dbReference type="GO" id="GO:0031965">
    <property type="term" value="C:nuclear membrane"/>
    <property type="evidence" value="ECO:0000318"/>
    <property type="project" value="GO_Central"/>
</dbReference>
<dbReference type="PANTHER" id="PTHR22593">
    <property type="entry name" value="TRANSMEMBRANE PROTEIN 18"/>
    <property type="match status" value="1"/>
</dbReference>
<dbReference type="KEGG" id="smo:SELMODRAFT_422417"/>
<dbReference type="STRING" id="88036.D8SIB7"/>
<evidence type="ECO:0000259" key="1">
    <source>
        <dbReference type="Pfam" id="PF13638"/>
    </source>
</evidence>
<dbReference type="Proteomes" id="UP000001514">
    <property type="component" value="Unassembled WGS sequence"/>
</dbReference>
<keyword evidence="3" id="KW-1185">Reference proteome</keyword>
<dbReference type="eggNOG" id="KOG1881">
    <property type="taxonomic scope" value="Eukaryota"/>
</dbReference>
<organism evidence="3">
    <name type="scientific">Selaginella moellendorffii</name>
    <name type="common">Spikemoss</name>
    <dbReference type="NCBI Taxonomy" id="88036"/>
    <lineage>
        <taxon>Eukaryota</taxon>
        <taxon>Viridiplantae</taxon>
        <taxon>Streptophyta</taxon>
        <taxon>Embryophyta</taxon>
        <taxon>Tracheophyta</taxon>
        <taxon>Lycopodiopsida</taxon>
        <taxon>Selaginellales</taxon>
        <taxon>Selaginellaceae</taxon>
        <taxon>Selaginella</taxon>
    </lineage>
</organism>
<name>D8SIB7_SELML</name>
<protein>
    <recommendedName>
        <fullName evidence="1">PIN domain-containing protein</fullName>
    </recommendedName>
</protein>
<gene>
    <name evidence="2" type="ORF">SELMODRAFT_422417</name>
</gene>
<dbReference type="HOGENOM" id="CLU_1285206_0_0_1"/>
<feature type="domain" description="PIN" evidence="1">
    <location>
        <begin position="7"/>
        <end position="81"/>
    </location>
</feature>
<dbReference type="AlphaFoldDB" id="D8SIB7"/>
<dbReference type="PANTHER" id="PTHR22593:SF2">
    <property type="entry name" value="TRANSMEMBRANE PROTEIN 18"/>
    <property type="match status" value="1"/>
</dbReference>